<evidence type="ECO:0000313" key="4">
    <source>
        <dbReference type="Proteomes" id="UP000237665"/>
    </source>
</evidence>
<evidence type="ECO:0000256" key="1">
    <source>
        <dbReference type="SAM" id="Phobius"/>
    </source>
</evidence>
<reference evidence="3" key="3">
    <citation type="submission" date="2017-12" db="EMBL/GenBank/DDBJ databases">
        <authorList>
            <person name="Pipes S.E."/>
            <person name="Lovell C.R."/>
        </authorList>
    </citation>
    <scope>NUCLEOTIDE SEQUENCE</scope>
    <source>
        <strain evidence="3">JBS-8-11-1</strain>
    </source>
</reference>
<proteinExistence type="predicted"/>
<keyword evidence="1" id="KW-1133">Transmembrane helix</keyword>
<evidence type="ECO:0000313" key="3">
    <source>
        <dbReference type="EMBL" id="RPB35126.1"/>
    </source>
</evidence>
<evidence type="ECO:0000313" key="2">
    <source>
        <dbReference type="EMBL" id="AVH27754.1"/>
    </source>
</evidence>
<name>A0AAN2TNG0_9VIBR</name>
<sequence>MSTELKFALSIAGGFFTIGVVAIIMVSRYAMMAV</sequence>
<reference evidence="4" key="1">
    <citation type="submission" date="2017-12" db="EMBL/GenBank/DDBJ databases">
        <title>FDA dAtabase for Regulatory Grade micrObial Sequences (FDA-ARGOS): Supporting development and validation of Infectious Disease Dx tests.</title>
        <authorList>
            <person name="Hoffmann M."/>
            <person name="Allard M."/>
            <person name="Evans P."/>
            <person name="Brown E."/>
            <person name="Tallon L.J."/>
            <person name="Sadzewicz L."/>
            <person name="Sengamalay N."/>
            <person name="Ott S."/>
            <person name="Godinez A."/>
            <person name="Nagaraj S."/>
            <person name="Vavikolanu K."/>
            <person name="Aluvathingal J."/>
            <person name="Nadendla S."/>
            <person name="Hobson J."/>
            <person name="Sichtig H."/>
        </authorList>
    </citation>
    <scope>NUCLEOTIDE SEQUENCE [LARGE SCALE GENOMIC DNA]</scope>
    <source>
        <strain evidence="4">LMG 3418</strain>
    </source>
</reference>
<dbReference type="Proteomes" id="UP000237665">
    <property type="component" value="Chromosome 1"/>
</dbReference>
<keyword evidence="4" id="KW-1185">Reference proteome</keyword>
<protein>
    <submittedName>
        <fullName evidence="3">Uncharacterized protein</fullName>
    </submittedName>
</protein>
<reference evidence="3 5" key="4">
    <citation type="journal article" date="2018" name="AMB Express">
        <title>Occurrence and significance of pathogenicity and fitness islands in environmental vibrios.</title>
        <authorList>
            <person name="Klein S."/>
            <person name="Pipes S."/>
            <person name="Lovell C.R."/>
        </authorList>
    </citation>
    <scope>NUCLEOTIDE SEQUENCE [LARGE SCALE GENOMIC DNA]</scope>
    <source>
        <strain evidence="3 5">JBS-8-11-1</strain>
    </source>
</reference>
<keyword evidence="1" id="KW-0472">Membrane</keyword>
<reference evidence="2" key="2">
    <citation type="submission" date="2017-12" db="EMBL/GenBank/DDBJ databases">
        <title>FDA dAtabase for Regulatory Grade micrObial Sequences (FDA-ARGOS): Supporting development and validation of Infectious Disease Dx tests.</title>
        <authorList>
            <person name="Hoffmann M."/>
            <person name="Allard M."/>
            <person name="Evans P."/>
            <person name="Brown E."/>
            <person name="Tallon L."/>
            <person name="Sadzewicz L."/>
            <person name="Sengamalay N."/>
            <person name="Ott S."/>
            <person name="Godinez A."/>
            <person name="Nagaraj S."/>
            <person name="Vavikolanu K."/>
            <person name="Aluvathingal J."/>
            <person name="Nadendla S."/>
            <person name="Sichtig H."/>
        </authorList>
    </citation>
    <scope>NUCLEOTIDE SEQUENCE</scope>
    <source>
        <strain evidence="2">LMG 3418</strain>
    </source>
</reference>
<keyword evidence="1" id="KW-0812">Transmembrane</keyword>
<dbReference type="AlphaFoldDB" id="A0AAN2TNG0"/>
<organism evidence="3 5">
    <name type="scientific">Vibrio diabolicus</name>
    <dbReference type="NCBI Taxonomy" id="50719"/>
    <lineage>
        <taxon>Bacteria</taxon>
        <taxon>Pseudomonadati</taxon>
        <taxon>Pseudomonadota</taxon>
        <taxon>Gammaproteobacteria</taxon>
        <taxon>Vibrionales</taxon>
        <taxon>Vibrionaceae</taxon>
        <taxon>Vibrio</taxon>
        <taxon>Vibrio diabolicus subgroup</taxon>
    </lineage>
</organism>
<dbReference type="Proteomes" id="UP000283878">
    <property type="component" value="Unassembled WGS sequence"/>
</dbReference>
<dbReference type="EMBL" id="PKPZ01000021">
    <property type="protein sequence ID" value="RPB35126.1"/>
    <property type="molecule type" value="Genomic_DNA"/>
</dbReference>
<gene>
    <name evidence="2" type="ORF">AL468_11500</name>
    <name evidence="3" type="ORF">CYQ91_20020</name>
</gene>
<evidence type="ECO:0000313" key="5">
    <source>
        <dbReference type="Proteomes" id="UP000283878"/>
    </source>
</evidence>
<accession>A0AAN2TNG0</accession>
<dbReference type="EMBL" id="CP014134">
    <property type="protein sequence ID" value="AVH27754.1"/>
    <property type="molecule type" value="Genomic_DNA"/>
</dbReference>
<feature type="transmembrane region" description="Helical" evidence="1">
    <location>
        <begin position="7"/>
        <end position="31"/>
    </location>
</feature>